<keyword evidence="1" id="KW-0472">Membrane</keyword>
<accession>A0AAP2E001</accession>
<evidence type="ECO:0000313" key="2">
    <source>
        <dbReference type="EMBL" id="MBT1709524.1"/>
    </source>
</evidence>
<evidence type="ECO:0000313" key="3">
    <source>
        <dbReference type="Proteomes" id="UP001319080"/>
    </source>
</evidence>
<protein>
    <submittedName>
        <fullName evidence="2">Uncharacterized protein</fullName>
    </submittedName>
</protein>
<gene>
    <name evidence="2" type="ORF">KK062_14880</name>
</gene>
<keyword evidence="1" id="KW-1133">Transmembrane helix</keyword>
<proteinExistence type="predicted"/>
<dbReference type="AlphaFoldDB" id="A0AAP2E001"/>
<keyword evidence="1" id="KW-0812">Transmembrane</keyword>
<dbReference type="Proteomes" id="UP001319080">
    <property type="component" value="Unassembled WGS sequence"/>
</dbReference>
<feature type="transmembrane region" description="Helical" evidence="1">
    <location>
        <begin position="112"/>
        <end position="134"/>
    </location>
</feature>
<evidence type="ECO:0000256" key="1">
    <source>
        <dbReference type="SAM" id="Phobius"/>
    </source>
</evidence>
<keyword evidence="3" id="KW-1185">Reference proteome</keyword>
<dbReference type="RefSeq" id="WP_254085103.1">
    <property type="nucleotide sequence ID" value="NZ_JAHESE010000014.1"/>
</dbReference>
<name>A0AAP2E001_9BACT</name>
<feature type="transmembrane region" description="Helical" evidence="1">
    <location>
        <begin position="140"/>
        <end position="166"/>
    </location>
</feature>
<comment type="caution">
    <text evidence="2">The sequence shown here is derived from an EMBL/GenBank/DDBJ whole genome shotgun (WGS) entry which is preliminary data.</text>
</comment>
<dbReference type="EMBL" id="JAHESE010000014">
    <property type="protein sequence ID" value="MBT1709524.1"/>
    <property type="molecule type" value="Genomic_DNA"/>
</dbReference>
<sequence>MSEVLRDRVLAVAASVGIEDGIFAGDSEMDEGAVVERFVDLFDERPDIFRKFLYPIFDSRVRAGLETIASPDKFGDQTPINEIFPPRYLRGDFKALGKETGLVLPEPMSSNLSLIVFFGLFLGTCVLAVVAVVIMPEMLIVLFGLIKTGAILIVLAIPSVAAHFLFPTLSRNSSLGDIHTYRELIEYVVRRNYYSYFDNGYWLTRRELRLMLGIDEHTEL</sequence>
<organism evidence="2 3">
    <name type="scientific">Dawidia cretensis</name>
    <dbReference type="NCBI Taxonomy" id="2782350"/>
    <lineage>
        <taxon>Bacteria</taxon>
        <taxon>Pseudomonadati</taxon>
        <taxon>Bacteroidota</taxon>
        <taxon>Cytophagia</taxon>
        <taxon>Cytophagales</taxon>
        <taxon>Chryseotaleaceae</taxon>
        <taxon>Dawidia</taxon>
    </lineage>
</organism>
<reference evidence="2 3" key="1">
    <citation type="submission" date="2021-05" db="EMBL/GenBank/DDBJ databases">
        <title>A Polyphasic approach of four new species of the genus Ohtaekwangia: Ohtaekwangia histidinii sp. nov., Ohtaekwangia cretensis sp. nov., Ohtaekwangia indiensis sp. nov., Ohtaekwangia reichenbachii sp. nov. from diverse environment.</title>
        <authorList>
            <person name="Octaviana S."/>
        </authorList>
    </citation>
    <scope>NUCLEOTIDE SEQUENCE [LARGE SCALE GENOMIC DNA]</scope>
    <source>
        <strain evidence="2 3">PWU5</strain>
    </source>
</reference>